<feature type="region of interest" description="Disordered" evidence="5">
    <location>
        <begin position="599"/>
        <end position="619"/>
    </location>
</feature>
<evidence type="ECO:0000256" key="3">
    <source>
        <dbReference type="ARBA" id="ARBA00022827"/>
    </source>
</evidence>
<evidence type="ECO:0000256" key="4">
    <source>
        <dbReference type="ARBA" id="ARBA00023002"/>
    </source>
</evidence>
<gene>
    <name evidence="7" type="ORF">M441DRAFT_76089</name>
</gene>
<evidence type="ECO:0000256" key="2">
    <source>
        <dbReference type="ARBA" id="ARBA00022630"/>
    </source>
</evidence>
<dbReference type="Proteomes" id="UP000240493">
    <property type="component" value="Unassembled WGS sequence"/>
</dbReference>
<dbReference type="Gene3D" id="3.30.410.10">
    <property type="entry name" value="Cholesterol Oxidase, domain 2"/>
    <property type="match status" value="1"/>
</dbReference>
<keyword evidence="8" id="KW-1185">Reference proteome</keyword>
<evidence type="ECO:0000259" key="6">
    <source>
        <dbReference type="Pfam" id="PF00732"/>
    </source>
</evidence>
<dbReference type="EMBL" id="KZ679257">
    <property type="protein sequence ID" value="PTB44928.1"/>
    <property type="molecule type" value="Genomic_DNA"/>
</dbReference>
<dbReference type="Gene3D" id="3.50.50.60">
    <property type="entry name" value="FAD/NAD(P)-binding domain"/>
    <property type="match status" value="1"/>
</dbReference>
<evidence type="ECO:0000256" key="1">
    <source>
        <dbReference type="ARBA" id="ARBA00001974"/>
    </source>
</evidence>
<dbReference type="SUPFAM" id="SSF51905">
    <property type="entry name" value="FAD/NAD(P)-binding domain"/>
    <property type="match status" value="1"/>
</dbReference>
<protein>
    <recommendedName>
        <fullName evidence="6">Glucose-methanol-choline oxidoreductase N-terminal domain-containing protein</fullName>
    </recommendedName>
</protein>
<feature type="domain" description="Glucose-methanol-choline oxidoreductase N-terminal" evidence="6">
    <location>
        <begin position="122"/>
        <end position="329"/>
    </location>
</feature>
<evidence type="ECO:0000313" key="8">
    <source>
        <dbReference type="Proteomes" id="UP000240493"/>
    </source>
</evidence>
<keyword evidence="4" id="KW-0560">Oxidoreductase</keyword>
<dbReference type="InterPro" id="IPR036188">
    <property type="entry name" value="FAD/NAD-bd_sf"/>
</dbReference>
<name>A0A2T3ZJD5_TRIA4</name>
<reference evidence="7 8" key="1">
    <citation type="submission" date="2016-07" db="EMBL/GenBank/DDBJ databases">
        <title>Multiple horizontal gene transfer events from other fungi enriched the ability of initially mycotrophic Trichoderma (Ascomycota) to feed on dead plant biomass.</title>
        <authorList>
            <consortium name="DOE Joint Genome Institute"/>
            <person name="Aerts A."/>
            <person name="Atanasova L."/>
            <person name="Chenthamara K."/>
            <person name="Zhang J."/>
            <person name="Grujic M."/>
            <person name="Henrissat B."/>
            <person name="Kuo A."/>
            <person name="Salamov A."/>
            <person name="Lipzen A."/>
            <person name="Labutti K."/>
            <person name="Barry K."/>
            <person name="Miao Y."/>
            <person name="Rahimi M.J."/>
            <person name="Shen Q."/>
            <person name="Grigoriev I.V."/>
            <person name="Kubicek C.P."/>
            <person name="Druzhinina I.S."/>
        </authorList>
    </citation>
    <scope>NUCLEOTIDE SEQUENCE [LARGE SCALE GENOMIC DNA]</scope>
    <source>
        <strain evidence="7 8">CBS 433.97</strain>
    </source>
</reference>
<dbReference type="PANTHER" id="PTHR47470">
    <property type="entry name" value="CHOLESTEROL OXIDASE"/>
    <property type="match status" value="1"/>
</dbReference>
<sequence length="1244" mass="137676">MKETVDGGVFVNCAFYDDDPKTSFPRISKPIEHIQDSYDYVVISSGYGGSIAASRMARAGKSVCLLERGEERWPGEYPTATIETVKQYRVTGHFIPNSLGGIGVNMGNPTGMFHLILGHDQNVISANGLGGTSLVNSNVFLETEQDILKMGYWPPEIRDDPAGLNKYYQKVRDVLEPEPYPETWPRLKKMDVFNEQAKTLGLQDKFRRVPLTTRFRDGPNSCGVNMSASTLAGQETTGANDGSKTSTLVTYLADAWNWGAEMFCKCDVRYIEKVQDIRGGYLIYFACHGKGRSRLTVGDVYGDLMWVHAKEAVFLGAGSIGTTEILLRSKQMGLSISDWVGRGMTGNGDILAFGHNCDVEVNALGNPNQDPSNPVGPIITSAIDNRNGHENPLNGYVIQDGTMPQAFSGILPCILDMMPGSRAYEMSLLGRTQAVMGHWKKRLFGSNLKNGPLGNTQVFLIMSHDGNQATLRLKDDKALLEFQGKFSALLEMATASVGGTLAMTPFYNFMSEQMITAHPLGGAPMSRDNTGANGATNHLVQVFVGNNTAETHPGLIVTDGALIPGSIGVNPLATIAALAERIEKNGVLDLFGEPAHQPKDSRLLTTFNGKGSKGTPSRAEMSRLKSVEFTELMSGFIHRTQLDMVVDKKAVYESAFRAAKGRGEIGRLLVSVSVFKDHELENESQPSGMFTGTFVCPTIEGSPFTIAQGDLGLFKKYQEVTGTSRLTYEGGTVGTNGRRLHFCGYKVVDASVSLSPLQMWRSTTTLYVSITERATHKTMTIANYNEGILEENIFVLTKMFPFQSVRNWLRVASCVCAQRTLSPRWMTLSPSGRDVLRKAKNMTRFLTFCASKSVSHLLTPLAPLEYADERAVLYVNHTPPTQTFTVISEDGIETQLHMWEPNPNAVATDSNGAPVKIENLFMIPGSSVDHQIFALPTIPFNAVNYFTRAGYRVWVTVYRICQLKSTHRQPWTTRMHGTGKIYTIAHCMGSVAFSCGLLDGTIPSEWVSGITCSQVFMNPIWSTLNMIKSTSPLALDKVYKFIFGDWFEIGSSTQDPWSQQLLNQLLRPHPERREEMCNNAACHRTTFVHSNLNEATHRNVDRFLGGCSMHLINLLKRMGSCGEVSTNVPEYTELTAPEIVERLRGLPFLFFVGGDSAVLSPRATETTYERLIDTFGMCAGLPGGSIQYRRRVVPGYGHLDCWMGRNAWRDVYPFVREEIDRVVRGESYKFREPYDRFRQFGGEA</sequence>
<comment type="cofactor">
    <cofactor evidence="1">
        <name>FAD</name>
        <dbReference type="ChEBI" id="CHEBI:57692"/>
    </cofactor>
</comment>
<dbReference type="InterPro" id="IPR052542">
    <property type="entry name" value="Cholesterol_Oxidase"/>
</dbReference>
<dbReference type="Pfam" id="PF00732">
    <property type="entry name" value="GMC_oxred_N"/>
    <property type="match status" value="1"/>
</dbReference>
<dbReference type="SUPFAM" id="SSF53474">
    <property type="entry name" value="alpha/beta-Hydrolases"/>
    <property type="match status" value="1"/>
</dbReference>
<evidence type="ECO:0000256" key="5">
    <source>
        <dbReference type="SAM" id="MobiDB-lite"/>
    </source>
</evidence>
<keyword evidence="2" id="KW-0285">Flavoprotein</keyword>
<dbReference type="OrthoDB" id="9974421at2759"/>
<dbReference type="AlphaFoldDB" id="A0A2T3ZJD5"/>
<accession>A0A2T3ZJD5</accession>
<dbReference type="PANTHER" id="PTHR47470:SF1">
    <property type="entry name" value="FAD-DEPENDENT OXIDOREDUCTASE 2 FAD BINDING DOMAIN-CONTAINING PROTEIN"/>
    <property type="match status" value="1"/>
</dbReference>
<dbReference type="STRING" id="1042311.A0A2T3ZJD5"/>
<dbReference type="InterPro" id="IPR029058">
    <property type="entry name" value="AB_hydrolase_fold"/>
</dbReference>
<dbReference type="GO" id="GO:0016614">
    <property type="term" value="F:oxidoreductase activity, acting on CH-OH group of donors"/>
    <property type="evidence" value="ECO:0007669"/>
    <property type="project" value="InterPro"/>
</dbReference>
<dbReference type="Gene3D" id="3.40.50.1820">
    <property type="entry name" value="alpha/beta hydrolase"/>
    <property type="match status" value="1"/>
</dbReference>
<dbReference type="InterPro" id="IPR000172">
    <property type="entry name" value="GMC_OxRdtase_N"/>
</dbReference>
<keyword evidence="3" id="KW-0274">FAD</keyword>
<organism evidence="7 8">
    <name type="scientific">Trichoderma asperellum (strain ATCC 204424 / CBS 433.97 / NBRC 101777)</name>
    <dbReference type="NCBI Taxonomy" id="1042311"/>
    <lineage>
        <taxon>Eukaryota</taxon>
        <taxon>Fungi</taxon>
        <taxon>Dikarya</taxon>
        <taxon>Ascomycota</taxon>
        <taxon>Pezizomycotina</taxon>
        <taxon>Sordariomycetes</taxon>
        <taxon>Hypocreomycetidae</taxon>
        <taxon>Hypocreales</taxon>
        <taxon>Hypocreaceae</taxon>
        <taxon>Trichoderma</taxon>
    </lineage>
</organism>
<evidence type="ECO:0000313" key="7">
    <source>
        <dbReference type="EMBL" id="PTB44928.1"/>
    </source>
</evidence>
<proteinExistence type="predicted"/>
<dbReference type="GO" id="GO:0050660">
    <property type="term" value="F:flavin adenine dinucleotide binding"/>
    <property type="evidence" value="ECO:0007669"/>
    <property type="project" value="InterPro"/>
</dbReference>